<evidence type="ECO:0000256" key="4">
    <source>
        <dbReference type="ARBA" id="ARBA00022989"/>
    </source>
</evidence>
<dbReference type="AlphaFoldDB" id="A0A221KCL3"/>
<dbReference type="PANTHER" id="PTHR37481">
    <property type="entry name" value="LIPOPOLYSACCHARIDE EXPORT SYSTEM PROTEIN LPTC"/>
    <property type="match status" value="1"/>
</dbReference>
<dbReference type="Pfam" id="PF06835">
    <property type="entry name" value="LptC"/>
    <property type="match status" value="1"/>
</dbReference>
<proteinExistence type="predicted"/>
<evidence type="ECO:0000256" key="3">
    <source>
        <dbReference type="ARBA" id="ARBA00022692"/>
    </source>
</evidence>
<evidence type="ECO:0000313" key="7">
    <source>
        <dbReference type="EMBL" id="ASM76715.1"/>
    </source>
</evidence>
<keyword evidence="4 6" id="KW-1133">Transmembrane helix</keyword>
<sequence>MELHLPDLPEVPVSVGATAPRLGTPRSGWRWVSGLFVAAWPLLLMALLALGTWWLVRHAPRQPDTATTAPVRHVPDYRLENFEAERFDAQGQRVLILRGQHLQHFQDTQDVRIDTLALQGHLPDGRAITADARQAWMDDEGVQVRLEGQAQVSSRLPDAEPIQFRGEQLTLQTRRHDVTANQLAQVEQGRSLFQAQAMHFDGVARVLTLTGPARARFLPAQARSPSASPN</sequence>
<dbReference type="InterPro" id="IPR010664">
    <property type="entry name" value="LipoPS_assembly_LptC-rel"/>
</dbReference>
<keyword evidence="5 6" id="KW-0472">Membrane</keyword>
<dbReference type="KEGG" id="vff:VITFI_CDS0937"/>
<evidence type="ECO:0000256" key="5">
    <source>
        <dbReference type="ARBA" id="ARBA00023136"/>
    </source>
</evidence>
<protein>
    <submittedName>
        <fullName evidence="7">LPS export ABC transporter periplasmic protein LptC</fullName>
    </submittedName>
</protein>
<reference evidence="7 8" key="1">
    <citation type="submission" date="2017-07" db="EMBL/GenBank/DDBJ databases">
        <title>Complete Genome Sequence of the cosmetic ferment Vitreoscilla filiformis (ATCC15551).</title>
        <authorList>
            <person name="Contreras S."/>
            <person name="Sagory-Zalkind P."/>
            <person name="Blanquart H."/>
            <person name="Iltis A."/>
            <person name="Morand S.C."/>
        </authorList>
    </citation>
    <scope>NUCLEOTIDE SEQUENCE [LARGE SCALE GENOMIC DNA]</scope>
    <source>
        <strain evidence="7 8">ATCC 15551</strain>
    </source>
</reference>
<dbReference type="InterPro" id="IPR052363">
    <property type="entry name" value="LPS_export_LptC"/>
</dbReference>
<keyword evidence="3 6" id="KW-0812">Transmembrane</keyword>
<dbReference type="GO" id="GO:0030288">
    <property type="term" value="C:outer membrane-bounded periplasmic space"/>
    <property type="evidence" value="ECO:0007669"/>
    <property type="project" value="TreeGrafter"/>
</dbReference>
<dbReference type="NCBIfam" id="TIGR04409">
    <property type="entry name" value="LptC_YrbK"/>
    <property type="match status" value="1"/>
</dbReference>
<dbReference type="InterPro" id="IPR026265">
    <property type="entry name" value="LptC"/>
</dbReference>
<dbReference type="Proteomes" id="UP000199729">
    <property type="component" value="Chromosome"/>
</dbReference>
<dbReference type="Gene3D" id="2.60.450.10">
    <property type="entry name" value="Lipopolysaccharide (LPS) transport protein A like domain"/>
    <property type="match status" value="1"/>
</dbReference>
<dbReference type="GO" id="GO:0017089">
    <property type="term" value="F:glycolipid transfer activity"/>
    <property type="evidence" value="ECO:0007669"/>
    <property type="project" value="TreeGrafter"/>
</dbReference>
<keyword evidence="1" id="KW-1003">Cell membrane</keyword>
<gene>
    <name evidence="7" type="ORF">VITFI_CDS0937</name>
</gene>
<keyword evidence="2" id="KW-0997">Cell inner membrane</keyword>
<evidence type="ECO:0000256" key="6">
    <source>
        <dbReference type="SAM" id="Phobius"/>
    </source>
</evidence>
<dbReference type="GO" id="GO:0015221">
    <property type="term" value="F:lipopolysaccharide transmembrane transporter activity"/>
    <property type="evidence" value="ECO:0007669"/>
    <property type="project" value="InterPro"/>
</dbReference>
<organism evidence="7 8">
    <name type="scientific">Vitreoscilla filiformis</name>
    <dbReference type="NCBI Taxonomy" id="63"/>
    <lineage>
        <taxon>Bacteria</taxon>
        <taxon>Pseudomonadati</taxon>
        <taxon>Pseudomonadota</taxon>
        <taxon>Betaproteobacteria</taxon>
        <taxon>Neisseriales</taxon>
        <taxon>Neisseriaceae</taxon>
        <taxon>Vitreoscilla</taxon>
    </lineage>
</organism>
<keyword evidence="8" id="KW-1185">Reference proteome</keyword>
<evidence type="ECO:0000256" key="1">
    <source>
        <dbReference type="ARBA" id="ARBA00022475"/>
    </source>
</evidence>
<feature type="transmembrane region" description="Helical" evidence="6">
    <location>
        <begin position="31"/>
        <end position="56"/>
    </location>
</feature>
<dbReference type="PANTHER" id="PTHR37481:SF1">
    <property type="entry name" value="LIPOPOLYSACCHARIDE EXPORT SYSTEM PROTEIN LPTC"/>
    <property type="match status" value="1"/>
</dbReference>
<dbReference type="GO" id="GO:0005886">
    <property type="term" value="C:plasma membrane"/>
    <property type="evidence" value="ECO:0007669"/>
    <property type="project" value="InterPro"/>
</dbReference>
<accession>A0A221KCL3</accession>
<dbReference type="EMBL" id="CP022423">
    <property type="protein sequence ID" value="ASM76715.1"/>
    <property type="molecule type" value="Genomic_DNA"/>
</dbReference>
<name>A0A221KCL3_VITFI</name>
<evidence type="ECO:0000313" key="8">
    <source>
        <dbReference type="Proteomes" id="UP000199729"/>
    </source>
</evidence>
<evidence type="ECO:0000256" key="2">
    <source>
        <dbReference type="ARBA" id="ARBA00022519"/>
    </source>
</evidence>